<dbReference type="InterPro" id="IPR012336">
    <property type="entry name" value="Thioredoxin-like_fold"/>
</dbReference>
<dbReference type="InterPro" id="IPR000626">
    <property type="entry name" value="Ubiquitin-like_dom"/>
</dbReference>
<gene>
    <name evidence="3" type="ORF">BSAL_89250</name>
</gene>
<dbReference type="Gene3D" id="3.40.30.10">
    <property type="entry name" value="Glutaredoxin"/>
    <property type="match status" value="1"/>
</dbReference>
<dbReference type="VEuPathDB" id="TriTrypDB:BSAL_89250"/>
<feature type="region of interest" description="Disordered" evidence="1">
    <location>
        <begin position="478"/>
        <end position="503"/>
    </location>
</feature>
<dbReference type="PANTHER" id="PTHR16470:SF0">
    <property type="entry name" value="UBIQUITIN DOMAIN-CONTAINING PROTEIN UBFD1"/>
    <property type="match status" value="1"/>
</dbReference>
<sequence>MKIDIKFGSKALSIQVADEPTTTLGDLRTAIAEATSVPPSLQKLMGKPNLKDDTKLLSELGIKEGTKLMLIGATATEVLAANTESQAKEEQRTKRIKNLGANFWLLPAFSGFMADPYVGGKGRPLEGASAVEALTILDAIMSRINPVEGNASILQAVGGAAAGLNPATLAQISHTMLPNLSMPHRRALSKAHMVIRKATELANVLASVQEPAGVPDAVAQVIAAVRNCSEGEFVLVPSGWVGQQDHTILYLLLTRVSVSHYSVILVNRTANDYHPHLPTADKIKTQPCIRFDRIPEERVLDEAFWLVTLSLWMRANDPENRSEYCRGEVLYDCLLPWLTEGVAAAAGQASSPPRSSSAASSSVESYYLPNLTAAAHCDPVASLPDLGSSEAEEESVSGKEHRFATTARSESSAMKSLVTAFTFLVRSYVAKSDPLESPVTMTTTLKHLKMALKYECYLRAAEDLVTIAQRHVQHHEMILQQNKKKPPAAPPKGSSQAVPLPTSPATTATAVATAAATSSHSLTNIKQAIDQVLAAGADPRQNSVTLSLLASALTTRDFVKSPSNHIITDVAMFAQGKFVLLYFSAGWCGPCKKIAPLLRECYDRLAARLSQVPSNSTLRGASETAPGIECILASCDKSQAEFDAYAETFPKFLRLTT</sequence>
<evidence type="ECO:0000313" key="4">
    <source>
        <dbReference type="Proteomes" id="UP000051952"/>
    </source>
</evidence>
<dbReference type="GO" id="GO:0003723">
    <property type="term" value="F:RNA binding"/>
    <property type="evidence" value="ECO:0007669"/>
    <property type="project" value="TreeGrafter"/>
</dbReference>
<name>A0A0S4J7W7_BODSA</name>
<dbReference type="SMART" id="SM00213">
    <property type="entry name" value="UBQ"/>
    <property type="match status" value="1"/>
</dbReference>
<feature type="domain" description="Ubiquitin-like" evidence="2">
    <location>
        <begin position="1"/>
        <end position="71"/>
    </location>
</feature>
<dbReference type="Gene3D" id="3.10.20.90">
    <property type="entry name" value="Phosphatidylinositol 3-kinase Catalytic Subunit, Chain A, domain 1"/>
    <property type="match status" value="1"/>
</dbReference>
<dbReference type="EMBL" id="CYKH01001141">
    <property type="protein sequence ID" value="CUG85071.1"/>
    <property type="molecule type" value="Genomic_DNA"/>
</dbReference>
<dbReference type="InterPro" id="IPR039120">
    <property type="entry name" value="UBFD1"/>
</dbReference>
<keyword evidence="4" id="KW-1185">Reference proteome</keyword>
<accession>A0A0S4J7W7</accession>
<dbReference type="InterPro" id="IPR036249">
    <property type="entry name" value="Thioredoxin-like_sf"/>
</dbReference>
<feature type="region of interest" description="Disordered" evidence="1">
    <location>
        <begin position="384"/>
        <end position="407"/>
    </location>
</feature>
<evidence type="ECO:0000256" key="1">
    <source>
        <dbReference type="SAM" id="MobiDB-lite"/>
    </source>
</evidence>
<proteinExistence type="predicted"/>
<dbReference type="InterPro" id="IPR017937">
    <property type="entry name" value="Thioredoxin_CS"/>
</dbReference>
<dbReference type="AlphaFoldDB" id="A0A0S4J7W7"/>
<feature type="non-terminal residue" evidence="3">
    <location>
        <position position="657"/>
    </location>
</feature>
<dbReference type="PROSITE" id="PS00194">
    <property type="entry name" value="THIOREDOXIN_1"/>
    <property type="match status" value="1"/>
</dbReference>
<dbReference type="OrthoDB" id="417450at2759"/>
<evidence type="ECO:0000259" key="2">
    <source>
        <dbReference type="PROSITE" id="PS50053"/>
    </source>
</evidence>
<dbReference type="SUPFAM" id="SSF52833">
    <property type="entry name" value="Thioredoxin-like"/>
    <property type="match status" value="1"/>
</dbReference>
<dbReference type="InterPro" id="IPR029071">
    <property type="entry name" value="Ubiquitin-like_domsf"/>
</dbReference>
<dbReference type="OMA" id="HHEMILQ"/>
<dbReference type="Pfam" id="PF13905">
    <property type="entry name" value="Thioredoxin_8"/>
    <property type="match status" value="1"/>
</dbReference>
<organism evidence="3 4">
    <name type="scientific">Bodo saltans</name>
    <name type="common">Flagellated protozoan</name>
    <dbReference type="NCBI Taxonomy" id="75058"/>
    <lineage>
        <taxon>Eukaryota</taxon>
        <taxon>Discoba</taxon>
        <taxon>Euglenozoa</taxon>
        <taxon>Kinetoplastea</taxon>
        <taxon>Metakinetoplastina</taxon>
        <taxon>Eubodonida</taxon>
        <taxon>Bodonidae</taxon>
        <taxon>Bodo</taxon>
    </lineage>
</organism>
<dbReference type="SUPFAM" id="SSF54236">
    <property type="entry name" value="Ubiquitin-like"/>
    <property type="match status" value="1"/>
</dbReference>
<dbReference type="PANTHER" id="PTHR16470">
    <property type="entry name" value="UBIQUITIN DOMAIN-CONTAINING PROTEIN UBFD1"/>
    <property type="match status" value="1"/>
</dbReference>
<dbReference type="PROSITE" id="PS50053">
    <property type="entry name" value="UBIQUITIN_2"/>
    <property type="match status" value="1"/>
</dbReference>
<evidence type="ECO:0000313" key="3">
    <source>
        <dbReference type="EMBL" id="CUG85071.1"/>
    </source>
</evidence>
<reference evidence="4" key="1">
    <citation type="submission" date="2015-09" db="EMBL/GenBank/DDBJ databases">
        <authorList>
            <consortium name="Pathogen Informatics"/>
        </authorList>
    </citation>
    <scope>NUCLEOTIDE SEQUENCE [LARGE SCALE GENOMIC DNA]</scope>
    <source>
        <strain evidence="4">Lake Konstanz</strain>
    </source>
</reference>
<protein>
    <recommendedName>
        <fullName evidence="2">Ubiquitin-like domain-containing protein</fullName>
    </recommendedName>
</protein>
<dbReference type="GO" id="GO:0045296">
    <property type="term" value="F:cadherin binding"/>
    <property type="evidence" value="ECO:0007669"/>
    <property type="project" value="TreeGrafter"/>
</dbReference>
<dbReference type="Proteomes" id="UP000051952">
    <property type="component" value="Unassembled WGS sequence"/>
</dbReference>